<evidence type="ECO:0000256" key="1">
    <source>
        <dbReference type="SAM" id="MobiDB-lite"/>
    </source>
</evidence>
<evidence type="ECO:0000313" key="3">
    <source>
        <dbReference type="EMBL" id="CAD6439953.1"/>
    </source>
</evidence>
<dbReference type="GO" id="GO:0005655">
    <property type="term" value="C:nucleolar ribonuclease P complex"/>
    <property type="evidence" value="ECO:0007669"/>
    <property type="project" value="InterPro"/>
</dbReference>
<organism evidence="3 4">
    <name type="scientific">Sclerotinia trifoliorum</name>
    <dbReference type="NCBI Taxonomy" id="28548"/>
    <lineage>
        <taxon>Eukaryota</taxon>
        <taxon>Fungi</taxon>
        <taxon>Dikarya</taxon>
        <taxon>Ascomycota</taxon>
        <taxon>Pezizomycotina</taxon>
        <taxon>Leotiomycetes</taxon>
        <taxon>Helotiales</taxon>
        <taxon>Sclerotiniaceae</taxon>
        <taxon>Sclerotinia</taxon>
    </lineage>
</organism>
<dbReference type="PANTHER" id="PTHR28173">
    <property type="entry name" value="RIBONUCLEASES P/MRP PROTEIN SUBUNIT POP8"/>
    <property type="match status" value="1"/>
</dbReference>
<protein>
    <submittedName>
        <fullName evidence="3">588acb4a-dba7-4ae9-8bfd-accc43f42e28</fullName>
    </submittedName>
</protein>
<sequence>MVGATEITVDTQMQEAAPASKTSKRKQTHNGQEHKAITITAPLFSYIHLELQISSLKKAQLDDITAKSYMTSALTQFLGLHGAAISIDILKTEGKDVWIRVMREDASAVVAALGGWVKRLGSGDEQVGWRIKGRANWLGGLVGEDDIERVWND</sequence>
<reference evidence="3" key="1">
    <citation type="submission" date="2020-10" db="EMBL/GenBank/DDBJ databases">
        <authorList>
            <person name="Kusch S."/>
        </authorList>
    </citation>
    <scope>NUCLEOTIDE SEQUENCE</scope>
    <source>
        <strain evidence="3">SwB9</strain>
    </source>
</reference>
<evidence type="ECO:0000313" key="4">
    <source>
        <dbReference type="Proteomes" id="UP000624404"/>
    </source>
</evidence>
<proteinExistence type="predicted"/>
<dbReference type="GO" id="GO:0008033">
    <property type="term" value="P:tRNA processing"/>
    <property type="evidence" value="ECO:0007669"/>
    <property type="project" value="InterPro"/>
</dbReference>
<dbReference type="EMBL" id="CAJHIA010000002">
    <property type="protein sequence ID" value="CAD6439953.1"/>
    <property type="molecule type" value="Genomic_DNA"/>
</dbReference>
<feature type="region of interest" description="Disordered" evidence="1">
    <location>
        <begin position="1"/>
        <end position="32"/>
    </location>
</feature>
<dbReference type="OrthoDB" id="5530243at2759"/>
<dbReference type="GO" id="GO:0000171">
    <property type="term" value="F:ribonuclease MRP activity"/>
    <property type="evidence" value="ECO:0007669"/>
    <property type="project" value="TreeGrafter"/>
</dbReference>
<dbReference type="GO" id="GO:0000172">
    <property type="term" value="C:ribonuclease MRP complex"/>
    <property type="evidence" value="ECO:0007669"/>
    <property type="project" value="InterPro"/>
</dbReference>
<dbReference type="GO" id="GO:0034965">
    <property type="term" value="P:intronic box C/D snoRNA processing"/>
    <property type="evidence" value="ECO:0007669"/>
    <property type="project" value="TreeGrafter"/>
</dbReference>
<dbReference type="Proteomes" id="UP000624404">
    <property type="component" value="Unassembled WGS sequence"/>
</dbReference>
<evidence type="ECO:0000259" key="2">
    <source>
        <dbReference type="Pfam" id="PF20976"/>
    </source>
</evidence>
<feature type="domain" description="Ribonucleases P/MRP subunit Pop8-like" evidence="2">
    <location>
        <begin position="44"/>
        <end position="116"/>
    </location>
</feature>
<dbReference type="Pfam" id="PF20976">
    <property type="entry name" value="Pop8"/>
    <property type="match status" value="1"/>
</dbReference>
<dbReference type="InterPro" id="IPR049128">
    <property type="entry name" value="Pop8-like_dom"/>
</dbReference>
<dbReference type="PANTHER" id="PTHR28173:SF1">
    <property type="entry name" value="RIBONUCLEASES P_MRP PROTEIN SUBUNIT POP8"/>
    <property type="match status" value="1"/>
</dbReference>
<accession>A0A8H2ZNC1</accession>
<comment type="caution">
    <text evidence="3">The sequence shown here is derived from an EMBL/GenBank/DDBJ whole genome shotgun (WGS) entry which is preliminary data.</text>
</comment>
<dbReference type="InterPro" id="IPR020347">
    <property type="entry name" value="Pop8"/>
</dbReference>
<dbReference type="AlphaFoldDB" id="A0A8H2ZNC1"/>
<gene>
    <name evidence="3" type="ORF">SCLTRI_LOCUS593</name>
</gene>
<name>A0A8H2ZNC1_9HELO</name>
<dbReference type="GO" id="GO:0004526">
    <property type="term" value="F:ribonuclease P activity"/>
    <property type="evidence" value="ECO:0007669"/>
    <property type="project" value="TreeGrafter"/>
</dbReference>
<keyword evidence="4" id="KW-1185">Reference proteome</keyword>
<dbReference type="GO" id="GO:0000294">
    <property type="term" value="P:nuclear-transcribed mRNA catabolic process, RNase MRP-dependent"/>
    <property type="evidence" value="ECO:0007669"/>
    <property type="project" value="TreeGrafter"/>
</dbReference>